<keyword evidence="3" id="KW-1185">Reference proteome</keyword>
<protein>
    <submittedName>
        <fullName evidence="2">Uncharacterized protein</fullName>
    </submittedName>
</protein>
<organism evidence="2 3">
    <name type="scientific">Gnathostoma spinigerum</name>
    <dbReference type="NCBI Taxonomy" id="75299"/>
    <lineage>
        <taxon>Eukaryota</taxon>
        <taxon>Metazoa</taxon>
        <taxon>Ecdysozoa</taxon>
        <taxon>Nematoda</taxon>
        <taxon>Chromadorea</taxon>
        <taxon>Rhabditida</taxon>
        <taxon>Spirurina</taxon>
        <taxon>Gnathostomatomorpha</taxon>
        <taxon>Gnathostomatoidea</taxon>
        <taxon>Gnathostomatidae</taxon>
        <taxon>Gnathostoma</taxon>
    </lineage>
</organism>
<evidence type="ECO:0000313" key="2">
    <source>
        <dbReference type="EMBL" id="MFH4978110.1"/>
    </source>
</evidence>
<gene>
    <name evidence="2" type="ORF">AB6A40_004819</name>
</gene>
<accession>A0ABD6EDN4</accession>
<reference evidence="2 3" key="1">
    <citation type="submission" date="2024-08" db="EMBL/GenBank/DDBJ databases">
        <title>Gnathostoma spinigerum genome.</title>
        <authorList>
            <person name="Gonzalez-Bertolin B."/>
            <person name="Monzon S."/>
            <person name="Zaballos A."/>
            <person name="Jimenez P."/>
            <person name="Dekumyoy P."/>
            <person name="Varona S."/>
            <person name="Cuesta I."/>
            <person name="Sumanam S."/>
            <person name="Adisakwattana P."/>
            <person name="Gasser R.B."/>
            <person name="Hernandez-Gonzalez A."/>
            <person name="Young N.D."/>
            <person name="Perteguer M.J."/>
        </authorList>
    </citation>
    <scope>NUCLEOTIDE SEQUENCE [LARGE SCALE GENOMIC DNA]</scope>
    <source>
        <strain evidence="2">AL3</strain>
        <tissue evidence="2">Liver</tissue>
    </source>
</reference>
<dbReference type="EMBL" id="JBGFUD010002872">
    <property type="protein sequence ID" value="MFH4978110.1"/>
    <property type="molecule type" value="Genomic_DNA"/>
</dbReference>
<sequence>MNSRSGYCGIFSEYNSTAGSRTPIVGEVNHDIISLCGSERAVDVPYQSRALPPRPPSRPNSSNSASVSRRPPPPYNPNLKSHSTPSTASKPPPPPYPGRTSTPNGPPPCEFLPQDASTPKSERDCSSPRVVEEGERREVIRDKEERAQKAMSIYENVDCDAKNESTVWYEYGCL</sequence>
<feature type="compositionally biased region" description="Low complexity" evidence="1">
    <location>
        <begin position="59"/>
        <end position="69"/>
    </location>
</feature>
<name>A0ABD6EDN4_9BILA</name>
<evidence type="ECO:0000256" key="1">
    <source>
        <dbReference type="SAM" id="MobiDB-lite"/>
    </source>
</evidence>
<dbReference type="AlphaFoldDB" id="A0ABD6EDN4"/>
<comment type="caution">
    <text evidence="2">The sequence shown here is derived from an EMBL/GenBank/DDBJ whole genome shotgun (WGS) entry which is preliminary data.</text>
</comment>
<evidence type="ECO:0000313" key="3">
    <source>
        <dbReference type="Proteomes" id="UP001608902"/>
    </source>
</evidence>
<feature type="compositionally biased region" description="Basic and acidic residues" evidence="1">
    <location>
        <begin position="120"/>
        <end position="143"/>
    </location>
</feature>
<feature type="region of interest" description="Disordered" evidence="1">
    <location>
        <begin position="45"/>
        <end position="143"/>
    </location>
</feature>
<proteinExistence type="predicted"/>
<dbReference type="Proteomes" id="UP001608902">
    <property type="component" value="Unassembled WGS sequence"/>
</dbReference>